<dbReference type="RefSeq" id="XP_022475271.1">
    <property type="nucleotide sequence ID" value="XM_022618273.1"/>
</dbReference>
<dbReference type="AlphaFoldDB" id="A0A1G4B9N1"/>
<dbReference type="InterPro" id="IPR002347">
    <property type="entry name" value="SDR_fam"/>
</dbReference>
<accession>A0A1G4B9N1</accession>
<sequence length="128" mass="13825">MDLHSVKDKVVVLTGAASGIGRATAQLLASRGVLLSLADIQGLALETLGRELEDLQQHLFKDEAPRKPPLTTVLYVRSQTACNEWLSKTVAHFDGRPIFSAANLAGVINPSITLERGSIRNVTDSEFD</sequence>
<dbReference type="Gene3D" id="3.40.50.720">
    <property type="entry name" value="NAD(P)-binding Rossmann-like Domain"/>
    <property type="match status" value="1"/>
</dbReference>
<organism evidence="1 2">
    <name type="scientific">Colletotrichum orchidophilum</name>
    <dbReference type="NCBI Taxonomy" id="1209926"/>
    <lineage>
        <taxon>Eukaryota</taxon>
        <taxon>Fungi</taxon>
        <taxon>Dikarya</taxon>
        <taxon>Ascomycota</taxon>
        <taxon>Pezizomycotina</taxon>
        <taxon>Sordariomycetes</taxon>
        <taxon>Hypocreomycetidae</taxon>
        <taxon>Glomerellales</taxon>
        <taxon>Glomerellaceae</taxon>
        <taxon>Colletotrichum</taxon>
    </lineage>
</organism>
<dbReference type="OrthoDB" id="1669814at2759"/>
<name>A0A1G4B9N1_9PEZI</name>
<dbReference type="GeneID" id="34559783"/>
<dbReference type="SUPFAM" id="SSF51735">
    <property type="entry name" value="NAD(P)-binding Rossmann-fold domains"/>
    <property type="match status" value="1"/>
</dbReference>
<dbReference type="EMBL" id="MJBS01000050">
    <property type="protein sequence ID" value="OHE98120.1"/>
    <property type="molecule type" value="Genomic_DNA"/>
</dbReference>
<dbReference type="STRING" id="1209926.A0A1G4B9N1"/>
<dbReference type="Pfam" id="PF00106">
    <property type="entry name" value="adh_short"/>
    <property type="match status" value="1"/>
</dbReference>
<reference evidence="1 2" key="1">
    <citation type="submission" date="2016-09" db="EMBL/GenBank/DDBJ databases">
        <authorList>
            <person name="Capua I."/>
            <person name="De Benedictis P."/>
            <person name="Joannis T."/>
            <person name="Lombin L.H."/>
            <person name="Cattoli G."/>
        </authorList>
    </citation>
    <scope>NUCLEOTIDE SEQUENCE [LARGE SCALE GENOMIC DNA]</scope>
    <source>
        <strain evidence="1 2">IMI 309357</strain>
    </source>
</reference>
<evidence type="ECO:0000313" key="1">
    <source>
        <dbReference type="EMBL" id="OHE98120.1"/>
    </source>
</evidence>
<dbReference type="InterPro" id="IPR036291">
    <property type="entry name" value="NAD(P)-bd_dom_sf"/>
</dbReference>
<comment type="caution">
    <text evidence="1">The sequence shown here is derived from an EMBL/GenBank/DDBJ whole genome shotgun (WGS) entry which is preliminary data.</text>
</comment>
<dbReference type="Proteomes" id="UP000176998">
    <property type="component" value="Unassembled WGS sequence"/>
</dbReference>
<protein>
    <submittedName>
        <fullName evidence="1">3-oxoacyl-(Acyl-carrier-protein) reductase</fullName>
    </submittedName>
</protein>
<evidence type="ECO:0000313" key="2">
    <source>
        <dbReference type="Proteomes" id="UP000176998"/>
    </source>
</evidence>
<proteinExistence type="predicted"/>
<gene>
    <name evidence="1" type="ORF">CORC01_06634</name>
</gene>
<keyword evidence="2" id="KW-1185">Reference proteome</keyword>